<evidence type="ECO:0000256" key="5">
    <source>
        <dbReference type="ARBA" id="ARBA00022989"/>
    </source>
</evidence>
<keyword evidence="5 8" id="KW-1133">Transmembrane helix</keyword>
<keyword evidence="4 7" id="KW-0812">Transmembrane</keyword>
<evidence type="ECO:0000256" key="2">
    <source>
        <dbReference type="ARBA" id="ARBA00006175"/>
    </source>
</evidence>
<dbReference type="PANTHER" id="PTHR43829:SF9">
    <property type="entry name" value="AQUAPORIN-9"/>
    <property type="match status" value="1"/>
</dbReference>
<dbReference type="NCBIfam" id="TIGR00861">
    <property type="entry name" value="MIP"/>
    <property type="match status" value="1"/>
</dbReference>
<keyword evidence="6 8" id="KW-0472">Membrane</keyword>
<reference evidence="9 10" key="1">
    <citation type="submission" date="2020-02" db="EMBL/GenBank/DDBJ databases">
        <title>Complete genome sequences of six Lactobacillus iners strains isolated from the human vagina.</title>
        <authorList>
            <person name="France M.T."/>
            <person name="Rutt L."/>
            <person name="Narina S."/>
            <person name="Arbaugh S."/>
            <person name="Humphrys M.S."/>
            <person name="Ma B."/>
            <person name="Hayward M.R."/>
            <person name="Relman D."/>
            <person name="Kwon D.S."/>
            <person name="Ravel J."/>
        </authorList>
    </citation>
    <scope>NUCLEOTIDE SEQUENCE [LARGE SCALE GENOMIC DNA]</scope>
    <source>
        <strain evidence="9 10">C0210C1</strain>
    </source>
</reference>
<feature type="transmembrane region" description="Helical" evidence="8">
    <location>
        <begin position="212"/>
        <end position="234"/>
    </location>
</feature>
<evidence type="ECO:0000256" key="1">
    <source>
        <dbReference type="ARBA" id="ARBA00004141"/>
    </source>
</evidence>
<dbReference type="Pfam" id="PF00230">
    <property type="entry name" value="MIP"/>
    <property type="match status" value="1"/>
</dbReference>
<dbReference type="GO" id="GO:0005886">
    <property type="term" value="C:plasma membrane"/>
    <property type="evidence" value="ECO:0007669"/>
    <property type="project" value="TreeGrafter"/>
</dbReference>
<dbReference type="SUPFAM" id="SSF81338">
    <property type="entry name" value="Aquaporin-like"/>
    <property type="match status" value="1"/>
</dbReference>
<dbReference type="Gene3D" id="1.20.1080.10">
    <property type="entry name" value="Glycerol uptake facilitator protein"/>
    <property type="match status" value="1"/>
</dbReference>
<evidence type="ECO:0000256" key="6">
    <source>
        <dbReference type="ARBA" id="ARBA00023136"/>
    </source>
</evidence>
<dbReference type="RefSeq" id="WP_006735880.1">
    <property type="nucleotide sequence ID" value="NZ_CP049223.1"/>
</dbReference>
<comment type="similarity">
    <text evidence="2 7">Belongs to the MIP/aquaporin (TC 1.A.8) family.</text>
</comment>
<feature type="transmembrane region" description="Helical" evidence="8">
    <location>
        <begin position="6"/>
        <end position="25"/>
    </location>
</feature>
<evidence type="ECO:0000256" key="3">
    <source>
        <dbReference type="ARBA" id="ARBA00022448"/>
    </source>
</evidence>
<dbReference type="AlphaFoldDB" id="A0A6G7B7M2"/>
<comment type="subcellular location">
    <subcellularLocation>
        <location evidence="1">Membrane</location>
        <topology evidence="1">Multi-pass membrane protein</topology>
    </subcellularLocation>
</comment>
<feature type="transmembrane region" description="Helical" evidence="8">
    <location>
        <begin position="37"/>
        <end position="56"/>
    </location>
</feature>
<proteinExistence type="inferred from homology"/>
<organism evidence="9 10">
    <name type="scientific">Lactobacillus iners</name>
    <dbReference type="NCBI Taxonomy" id="147802"/>
    <lineage>
        <taxon>Bacteria</taxon>
        <taxon>Bacillati</taxon>
        <taxon>Bacillota</taxon>
        <taxon>Bacilli</taxon>
        <taxon>Lactobacillales</taxon>
        <taxon>Lactobacillaceae</taxon>
        <taxon>Lactobacillus</taxon>
    </lineage>
</organism>
<accession>A0A6G7B7M2</accession>
<evidence type="ECO:0000256" key="8">
    <source>
        <dbReference type="SAM" id="Phobius"/>
    </source>
</evidence>
<evidence type="ECO:0000313" key="10">
    <source>
        <dbReference type="Proteomes" id="UP000501676"/>
    </source>
</evidence>
<dbReference type="InterPro" id="IPR023271">
    <property type="entry name" value="Aquaporin-like"/>
</dbReference>
<evidence type="ECO:0000313" key="9">
    <source>
        <dbReference type="EMBL" id="QIH23319.1"/>
    </source>
</evidence>
<evidence type="ECO:0000256" key="7">
    <source>
        <dbReference type="RuleBase" id="RU000477"/>
    </source>
</evidence>
<feature type="transmembrane region" description="Helical" evidence="8">
    <location>
        <begin position="87"/>
        <end position="107"/>
    </location>
</feature>
<dbReference type="PRINTS" id="PR00783">
    <property type="entry name" value="MINTRINSICP"/>
</dbReference>
<dbReference type="GO" id="GO:0015254">
    <property type="term" value="F:glycerol channel activity"/>
    <property type="evidence" value="ECO:0007669"/>
    <property type="project" value="TreeGrafter"/>
</dbReference>
<keyword evidence="3 7" id="KW-0813">Transport</keyword>
<dbReference type="Proteomes" id="UP000501676">
    <property type="component" value="Chromosome"/>
</dbReference>
<protein>
    <submittedName>
        <fullName evidence="9">Aquaporin family protein</fullName>
    </submittedName>
</protein>
<dbReference type="PANTHER" id="PTHR43829">
    <property type="entry name" value="AQUAPORIN OR AQUAGLYCEROPORIN RELATED"/>
    <property type="match status" value="1"/>
</dbReference>
<dbReference type="InterPro" id="IPR022357">
    <property type="entry name" value="MIP_CS"/>
</dbReference>
<sequence length="239" mass="26026">MSELLGEFFGTMVMVALGVGTGAAVNLKKSYAKNANWFYIIFAWGLAVTFGVYVAANFGSKAHLNPAVTLGMAVGGYFPWDKVFTYIVAQFIGAFFGGLIPYIHYYAHFKETKNEAEGNHVGIFATGPATNSPIFNFIDETIDTFIFVFVLIHLGNFGEGLKPFIAGFLVIVIGLALGPTTGLAMNPARDWSPRLVYTIFPVPYKSTANWSYAWVPMCGPLLGGVLAALLNYSLQNYIL</sequence>
<dbReference type="PROSITE" id="PS00221">
    <property type="entry name" value="MIP"/>
    <property type="match status" value="1"/>
</dbReference>
<gene>
    <name evidence="9" type="ORF">G6Z83_00620</name>
</gene>
<dbReference type="InterPro" id="IPR000425">
    <property type="entry name" value="MIP"/>
</dbReference>
<dbReference type="InterPro" id="IPR050363">
    <property type="entry name" value="MIP/Aquaporin"/>
</dbReference>
<dbReference type="EMBL" id="CP049228">
    <property type="protein sequence ID" value="QIH23319.1"/>
    <property type="molecule type" value="Genomic_DNA"/>
</dbReference>
<name>A0A6G7B7M2_9LACO</name>
<evidence type="ECO:0000256" key="4">
    <source>
        <dbReference type="ARBA" id="ARBA00022692"/>
    </source>
</evidence>
<feature type="transmembrane region" description="Helical" evidence="8">
    <location>
        <begin position="164"/>
        <end position="185"/>
    </location>
</feature>